<comment type="caution">
    <text evidence="1">The sequence shown here is derived from an EMBL/GenBank/DDBJ whole genome shotgun (WGS) entry which is preliminary data.</text>
</comment>
<dbReference type="AlphaFoldDB" id="A0A9Q1QEL0"/>
<evidence type="ECO:0000313" key="1">
    <source>
        <dbReference type="EMBL" id="KAJ8438691.1"/>
    </source>
</evidence>
<protein>
    <submittedName>
        <fullName evidence="1">Uncharacterized protein</fullName>
    </submittedName>
</protein>
<name>A0A9Q1QEL0_9CARY</name>
<keyword evidence="2" id="KW-1185">Reference proteome</keyword>
<evidence type="ECO:0000313" key="2">
    <source>
        <dbReference type="Proteomes" id="UP001153076"/>
    </source>
</evidence>
<organism evidence="1 2">
    <name type="scientific">Carnegiea gigantea</name>
    <dbReference type="NCBI Taxonomy" id="171969"/>
    <lineage>
        <taxon>Eukaryota</taxon>
        <taxon>Viridiplantae</taxon>
        <taxon>Streptophyta</taxon>
        <taxon>Embryophyta</taxon>
        <taxon>Tracheophyta</taxon>
        <taxon>Spermatophyta</taxon>
        <taxon>Magnoliopsida</taxon>
        <taxon>eudicotyledons</taxon>
        <taxon>Gunneridae</taxon>
        <taxon>Pentapetalae</taxon>
        <taxon>Caryophyllales</taxon>
        <taxon>Cactineae</taxon>
        <taxon>Cactaceae</taxon>
        <taxon>Cactoideae</taxon>
        <taxon>Echinocereeae</taxon>
        <taxon>Carnegiea</taxon>
    </lineage>
</organism>
<dbReference type="Proteomes" id="UP001153076">
    <property type="component" value="Unassembled WGS sequence"/>
</dbReference>
<dbReference type="EMBL" id="JAKOGI010000244">
    <property type="protein sequence ID" value="KAJ8438691.1"/>
    <property type="molecule type" value="Genomic_DNA"/>
</dbReference>
<accession>A0A9Q1QEL0</accession>
<reference evidence="1" key="1">
    <citation type="submission" date="2022-04" db="EMBL/GenBank/DDBJ databases">
        <title>Carnegiea gigantea Genome sequencing and assembly v2.</title>
        <authorList>
            <person name="Copetti D."/>
            <person name="Sanderson M.J."/>
            <person name="Burquez A."/>
            <person name="Wojciechowski M.F."/>
        </authorList>
    </citation>
    <scope>NUCLEOTIDE SEQUENCE</scope>
    <source>
        <strain evidence="1">SGP5-SGP5p</strain>
        <tissue evidence="1">Aerial part</tissue>
    </source>
</reference>
<proteinExistence type="predicted"/>
<sequence length="153" mass="17398">MKLMKLMQRYEELLDDHVEIFNLEILFAEGLKLGVALAFFTNGVRHAKLYEQFIMEPPASLAKALNTVQGYFEFLIIKRPSSASREASKRDEKRSRKESVAATGIHIEDLHDTLFALDAFNQMPSVIISEKAPKFLKFKPIAIVWPFLAIGSL</sequence>
<gene>
    <name evidence="1" type="ORF">Cgig2_011874</name>
</gene>